<dbReference type="AlphaFoldDB" id="A0A8J2NV89"/>
<dbReference type="PANTHER" id="PTHR10270">
    <property type="entry name" value="SOX TRANSCRIPTION FACTOR"/>
    <property type="match status" value="1"/>
</dbReference>
<evidence type="ECO:0000259" key="6">
    <source>
        <dbReference type="PROSITE" id="PS50118"/>
    </source>
</evidence>
<feature type="region of interest" description="Disordered" evidence="5">
    <location>
        <begin position="205"/>
        <end position="247"/>
    </location>
</feature>
<dbReference type="Pfam" id="PF00505">
    <property type="entry name" value="HMG_box"/>
    <property type="match status" value="1"/>
</dbReference>
<evidence type="ECO:0000313" key="8">
    <source>
        <dbReference type="Proteomes" id="UP000708208"/>
    </source>
</evidence>
<feature type="DNA-binding region" description="HMG box" evidence="4">
    <location>
        <begin position="11"/>
        <end position="79"/>
    </location>
</feature>
<keyword evidence="2 4" id="KW-0238">DNA-binding</keyword>
<dbReference type="Proteomes" id="UP000708208">
    <property type="component" value="Unassembled WGS sequence"/>
</dbReference>
<gene>
    <name evidence="7" type="ORF">AFUS01_LOCUS5187</name>
</gene>
<proteinExistence type="predicted"/>
<dbReference type="SMART" id="SM00398">
    <property type="entry name" value="HMG"/>
    <property type="match status" value="1"/>
</dbReference>
<evidence type="ECO:0000256" key="3">
    <source>
        <dbReference type="ARBA" id="ARBA00023242"/>
    </source>
</evidence>
<dbReference type="EMBL" id="CAJVCH010032919">
    <property type="protein sequence ID" value="CAG7712984.1"/>
    <property type="molecule type" value="Genomic_DNA"/>
</dbReference>
<dbReference type="PANTHER" id="PTHR10270:SF324">
    <property type="entry name" value="SOX DOMAIN-CONTAINING PROTEIN DICHAETE-RELATED"/>
    <property type="match status" value="1"/>
</dbReference>
<keyword evidence="3 4" id="KW-0539">Nucleus</keyword>
<evidence type="ECO:0000256" key="4">
    <source>
        <dbReference type="PROSITE-ProRule" id="PRU00267"/>
    </source>
</evidence>
<dbReference type="GO" id="GO:0000978">
    <property type="term" value="F:RNA polymerase II cis-regulatory region sequence-specific DNA binding"/>
    <property type="evidence" value="ECO:0007669"/>
    <property type="project" value="TreeGrafter"/>
</dbReference>
<dbReference type="GO" id="GO:0030182">
    <property type="term" value="P:neuron differentiation"/>
    <property type="evidence" value="ECO:0007669"/>
    <property type="project" value="TreeGrafter"/>
</dbReference>
<feature type="domain" description="HMG box" evidence="6">
    <location>
        <begin position="11"/>
        <end position="79"/>
    </location>
</feature>
<feature type="region of interest" description="Disordered" evidence="5">
    <location>
        <begin position="281"/>
        <end position="303"/>
    </location>
</feature>
<accession>A0A8J2NV89</accession>
<organism evidence="7 8">
    <name type="scientific">Allacma fusca</name>
    <dbReference type="NCBI Taxonomy" id="39272"/>
    <lineage>
        <taxon>Eukaryota</taxon>
        <taxon>Metazoa</taxon>
        <taxon>Ecdysozoa</taxon>
        <taxon>Arthropoda</taxon>
        <taxon>Hexapoda</taxon>
        <taxon>Collembola</taxon>
        <taxon>Symphypleona</taxon>
        <taxon>Sminthuridae</taxon>
        <taxon>Allacma</taxon>
    </lineage>
</organism>
<evidence type="ECO:0000313" key="7">
    <source>
        <dbReference type="EMBL" id="CAG7712984.1"/>
    </source>
</evidence>
<keyword evidence="8" id="KW-1185">Reference proteome</keyword>
<protein>
    <recommendedName>
        <fullName evidence="6">HMG box domain-containing protein</fullName>
    </recommendedName>
</protein>
<dbReference type="InterPro" id="IPR050140">
    <property type="entry name" value="SRY-related_HMG-box_TF-like"/>
</dbReference>
<dbReference type="GO" id="GO:0005634">
    <property type="term" value="C:nucleus"/>
    <property type="evidence" value="ECO:0007669"/>
    <property type="project" value="UniProtKB-SubCell"/>
</dbReference>
<evidence type="ECO:0000256" key="5">
    <source>
        <dbReference type="SAM" id="MobiDB-lite"/>
    </source>
</evidence>
<comment type="subcellular location">
    <subcellularLocation>
        <location evidence="1">Nucleus</location>
    </subcellularLocation>
</comment>
<dbReference type="PROSITE" id="PS50118">
    <property type="entry name" value="HMG_BOX_2"/>
    <property type="match status" value="1"/>
</dbReference>
<dbReference type="GO" id="GO:0000122">
    <property type="term" value="P:negative regulation of transcription by RNA polymerase II"/>
    <property type="evidence" value="ECO:0007669"/>
    <property type="project" value="TreeGrafter"/>
</dbReference>
<evidence type="ECO:0000256" key="1">
    <source>
        <dbReference type="ARBA" id="ARBA00004123"/>
    </source>
</evidence>
<dbReference type="GO" id="GO:0007420">
    <property type="term" value="P:brain development"/>
    <property type="evidence" value="ECO:0007669"/>
    <property type="project" value="TreeGrafter"/>
</dbReference>
<dbReference type="FunFam" id="1.10.30.10:FF:000002">
    <property type="entry name" value="transcription factor Sox-2"/>
    <property type="match status" value="1"/>
</dbReference>
<evidence type="ECO:0000256" key="2">
    <source>
        <dbReference type="ARBA" id="ARBA00023125"/>
    </source>
</evidence>
<sequence length="338" mass="38010">MHSSPNNQEHIKRPMNAFMVWSRGQRRKMAQENPKMHNSEISKRLGAEWKLLSEAEKRPFIDEAKRLRALHMKEHPEYKYRPRRKPKPSMIHPTSKCKVDNSKFQYGQLPTALRAHIDSLRSGPFFSQHGPNGSHMPITLHAPSPGSPGGSIPHFPADFPHLIPPFLTEAFFSRLHSQVRAINGANSEESKAQMERSSTPTIAVNCHNHINSNNNNNHSSYNHHVLSPKKSSSRSPSPHPSHTTHGHPFAHYSSYPATLYPGFYPPPYLGYPSIPSFFPTHPSTESHHHHHSQSDFPSLLDHPAVSNIPKKSPVYVVVKSESSSVSSRRTPSPVVSVV</sequence>
<dbReference type="OrthoDB" id="6247875at2759"/>
<reference evidence="7" key="1">
    <citation type="submission" date="2021-06" db="EMBL/GenBank/DDBJ databases">
        <authorList>
            <person name="Hodson N. C."/>
            <person name="Mongue J. A."/>
            <person name="Jaron S. K."/>
        </authorList>
    </citation>
    <scope>NUCLEOTIDE SEQUENCE</scope>
</reference>
<dbReference type="GO" id="GO:0001228">
    <property type="term" value="F:DNA-binding transcription activator activity, RNA polymerase II-specific"/>
    <property type="evidence" value="ECO:0007669"/>
    <property type="project" value="TreeGrafter"/>
</dbReference>
<dbReference type="CDD" id="cd01388">
    <property type="entry name" value="HMG-box_SoxB"/>
    <property type="match status" value="1"/>
</dbReference>
<name>A0A8J2NV89_9HEXA</name>
<dbReference type="InterPro" id="IPR009071">
    <property type="entry name" value="HMG_box_dom"/>
</dbReference>
<comment type="caution">
    <text evidence="7">The sequence shown here is derived from an EMBL/GenBank/DDBJ whole genome shotgun (WGS) entry which is preliminary data.</text>
</comment>